<gene>
    <name evidence="1" type="ORF">UFOPK3770_01119</name>
</gene>
<protein>
    <submittedName>
        <fullName evidence="1">Unannotated protein</fullName>
    </submittedName>
</protein>
<evidence type="ECO:0000313" key="1">
    <source>
        <dbReference type="EMBL" id="CAB4342844.1"/>
    </source>
</evidence>
<dbReference type="EMBL" id="CAESAJ010000147">
    <property type="protein sequence ID" value="CAB4342844.1"/>
    <property type="molecule type" value="Genomic_DNA"/>
</dbReference>
<accession>A0A6J5ZJR5</accession>
<proteinExistence type="predicted"/>
<sequence length="79" mass="8485">MPSKVSLAPRSNGSDIDVAVSMVSKLSNEYSKVKSVLSTLSFPTTFVTSTLAEVFVRLLVEIVPNVAGVSNRILLEKSE</sequence>
<organism evidence="1">
    <name type="scientific">freshwater metagenome</name>
    <dbReference type="NCBI Taxonomy" id="449393"/>
    <lineage>
        <taxon>unclassified sequences</taxon>
        <taxon>metagenomes</taxon>
        <taxon>ecological metagenomes</taxon>
    </lineage>
</organism>
<reference evidence="1" key="1">
    <citation type="submission" date="2020-05" db="EMBL/GenBank/DDBJ databases">
        <authorList>
            <person name="Chiriac C."/>
            <person name="Salcher M."/>
            <person name="Ghai R."/>
            <person name="Kavagutti S V."/>
        </authorList>
    </citation>
    <scope>NUCLEOTIDE SEQUENCE</scope>
</reference>
<name>A0A6J5ZJR5_9ZZZZ</name>
<dbReference type="AlphaFoldDB" id="A0A6J5ZJR5"/>